<evidence type="ECO:0000256" key="2">
    <source>
        <dbReference type="ARBA" id="ARBA00022801"/>
    </source>
</evidence>
<evidence type="ECO:0000313" key="4">
    <source>
        <dbReference type="Proteomes" id="UP000499080"/>
    </source>
</evidence>
<name>A0A4Y2ESG4_ARAVE</name>
<comment type="caution">
    <text evidence="3">The sequence shown here is derived from an EMBL/GenBank/DDBJ whole genome shotgun (WGS) entry which is preliminary data.</text>
</comment>
<dbReference type="Gene3D" id="3.30.540.30">
    <property type="match status" value="1"/>
</dbReference>
<dbReference type="PANTHER" id="PTHR23422:SF11">
    <property type="entry name" value="DIPEPTIDYL PEPTIDASE 3"/>
    <property type="match status" value="1"/>
</dbReference>
<dbReference type="InterPro" id="IPR039461">
    <property type="entry name" value="Peptidase_M49"/>
</dbReference>
<dbReference type="Proteomes" id="UP000499080">
    <property type="component" value="Unassembled WGS sequence"/>
</dbReference>
<proteinExistence type="predicted"/>
<dbReference type="OrthoDB" id="4694525at2759"/>
<sequence length="163" mass="18383">VFSDSEEKKNLICTTNVNGHSFIITRGNYSKLLKLVNENLLLAKDYAANENEEKMMENYVKSFHTGSIDARKDGSRYWIKDKGPIVESYDSGLEWLILKPVIVLLQVMLESGEDVVEIEKITGSGDKPDLLLTVDRTKLASVGEKVIRDFLGKLQIKCVHSFC</sequence>
<evidence type="ECO:0000313" key="3">
    <source>
        <dbReference type="EMBL" id="GBM30976.1"/>
    </source>
</evidence>
<dbReference type="GO" id="GO:0008239">
    <property type="term" value="F:dipeptidyl-peptidase activity"/>
    <property type="evidence" value="ECO:0007669"/>
    <property type="project" value="TreeGrafter"/>
</dbReference>
<dbReference type="GO" id="GO:0005737">
    <property type="term" value="C:cytoplasm"/>
    <property type="evidence" value="ECO:0007669"/>
    <property type="project" value="TreeGrafter"/>
</dbReference>
<organism evidence="3 4">
    <name type="scientific">Araneus ventricosus</name>
    <name type="common">Orbweaver spider</name>
    <name type="synonym">Epeira ventricosa</name>
    <dbReference type="NCBI Taxonomy" id="182803"/>
    <lineage>
        <taxon>Eukaryota</taxon>
        <taxon>Metazoa</taxon>
        <taxon>Ecdysozoa</taxon>
        <taxon>Arthropoda</taxon>
        <taxon>Chelicerata</taxon>
        <taxon>Arachnida</taxon>
        <taxon>Araneae</taxon>
        <taxon>Araneomorphae</taxon>
        <taxon>Entelegynae</taxon>
        <taxon>Araneoidea</taxon>
        <taxon>Araneidae</taxon>
        <taxon>Araneus</taxon>
    </lineage>
</organism>
<keyword evidence="4" id="KW-1185">Reference proteome</keyword>
<dbReference type="PANTHER" id="PTHR23422">
    <property type="entry name" value="DIPEPTIDYL PEPTIDASE III-RELATED"/>
    <property type="match status" value="1"/>
</dbReference>
<keyword evidence="2" id="KW-0378">Hydrolase</keyword>
<dbReference type="Pfam" id="PF03571">
    <property type="entry name" value="Peptidase_M49"/>
    <property type="match status" value="2"/>
</dbReference>
<protein>
    <submittedName>
        <fullName evidence="3">Uncharacterized protein</fullName>
    </submittedName>
</protein>
<gene>
    <name evidence="3" type="ORF">AVEN_69222_1</name>
</gene>
<reference evidence="3 4" key="1">
    <citation type="journal article" date="2019" name="Sci. Rep.">
        <title>Orb-weaving spider Araneus ventricosus genome elucidates the spidroin gene catalogue.</title>
        <authorList>
            <person name="Kono N."/>
            <person name="Nakamura H."/>
            <person name="Ohtoshi R."/>
            <person name="Moran D.A.P."/>
            <person name="Shinohara A."/>
            <person name="Yoshida Y."/>
            <person name="Fujiwara M."/>
            <person name="Mori M."/>
            <person name="Tomita M."/>
            <person name="Arakawa K."/>
        </authorList>
    </citation>
    <scope>NUCLEOTIDE SEQUENCE [LARGE SCALE GENOMIC DNA]</scope>
</reference>
<accession>A0A4Y2ESG4</accession>
<evidence type="ECO:0000256" key="1">
    <source>
        <dbReference type="ARBA" id="ARBA00022723"/>
    </source>
</evidence>
<dbReference type="EMBL" id="BGPR01000672">
    <property type="protein sequence ID" value="GBM30976.1"/>
    <property type="molecule type" value="Genomic_DNA"/>
</dbReference>
<dbReference type="GO" id="GO:0046872">
    <property type="term" value="F:metal ion binding"/>
    <property type="evidence" value="ECO:0007669"/>
    <property type="project" value="UniProtKB-KW"/>
</dbReference>
<keyword evidence="1" id="KW-0479">Metal-binding</keyword>
<feature type="non-terminal residue" evidence="3">
    <location>
        <position position="1"/>
    </location>
</feature>
<dbReference type="AlphaFoldDB" id="A0A4Y2ESG4"/>